<dbReference type="GO" id="GO:0005634">
    <property type="term" value="C:nucleus"/>
    <property type="evidence" value="ECO:0007669"/>
    <property type="project" value="TreeGrafter"/>
</dbReference>
<evidence type="ECO:0000256" key="1">
    <source>
        <dbReference type="ARBA" id="ARBA00023054"/>
    </source>
</evidence>
<dbReference type="Proteomes" id="UP000013776">
    <property type="component" value="Unassembled WGS sequence"/>
</dbReference>
<dbReference type="GO" id="GO:0030686">
    <property type="term" value="C:90S preribosome"/>
    <property type="evidence" value="ECO:0007669"/>
    <property type="project" value="TreeGrafter"/>
</dbReference>
<dbReference type="InterPro" id="IPR037393">
    <property type="entry name" value="Bud22/SRFB1"/>
</dbReference>
<dbReference type="OrthoDB" id="3364872at2759"/>
<dbReference type="Pfam" id="PF09073">
    <property type="entry name" value="BUD22"/>
    <property type="match status" value="1"/>
</dbReference>
<proteinExistence type="predicted"/>
<feature type="region of interest" description="Disordered" evidence="2">
    <location>
        <begin position="165"/>
        <end position="186"/>
    </location>
</feature>
<feature type="region of interest" description="Disordered" evidence="2">
    <location>
        <begin position="1"/>
        <end position="130"/>
    </location>
</feature>
<feature type="compositionally biased region" description="Polar residues" evidence="2">
    <location>
        <begin position="74"/>
        <end position="95"/>
    </location>
</feature>
<gene>
    <name evidence="4" type="ORF">TAPDE_003541</name>
</gene>
<sequence length="223" mass="25219">MEEILGLQTKTARKQKSDVQTRSKLSRMMDGETAINDASHSSDNLADTSDEERENRGDDDDVESVADHYESLQAPLNSQQDPSQKSSTFLPSLQSGYLPALNDSDDEGELKGLFPAQKKERKNRRGQRARRKILEAKHGNKANHLIKEREAAQKEYEERVARRAAKEAERTGSNAIAIEEAERNRKERREAMLRPIHGSWAVAKAQKQKMLHAKPLGTKISFE</sequence>
<evidence type="ECO:0000313" key="4">
    <source>
        <dbReference type="EMBL" id="CCG83335.2"/>
    </source>
</evidence>
<dbReference type="eggNOG" id="ENOG502S6Z4">
    <property type="taxonomic scope" value="Eukaryota"/>
</dbReference>
<reference evidence="4 5" key="1">
    <citation type="journal article" date="2013" name="MBio">
        <title>Genome sequencing of the plant pathogen Taphrina deformans, the causal agent of peach leaf curl.</title>
        <authorList>
            <person name="Cisse O.H."/>
            <person name="Almeida J.M.G.C.F."/>
            <person name="Fonseca A."/>
            <person name="Kumar A.A."/>
            <person name="Salojaervi J."/>
            <person name="Overmyer K."/>
            <person name="Hauser P.M."/>
            <person name="Pagni M."/>
        </authorList>
    </citation>
    <scope>NUCLEOTIDE SEQUENCE [LARGE SCALE GENOMIC DNA]</scope>
    <source>
        <strain evidence="5">PYCC 5710 / ATCC 11124 / CBS 356.35 / IMI 108563 / JCM 9778 / NBRC 8474</strain>
    </source>
</reference>
<dbReference type="STRING" id="1097556.R4XBU4"/>
<name>R4XBU4_TAPDE</name>
<dbReference type="PANTHER" id="PTHR23325:SF1">
    <property type="entry name" value="SERUM RESPONSE FACTOR-BINDING PROTEIN 1"/>
    <property type="match status" value="1"/>
</dbReference>
<keyword evidence="5" id="KW-1185">Reference proteome</keyword>
<feature type="compositionally biased region" description="Basic residues" evidence="2">
    <location>
        <begin position="119"/>
        <end position="130"/>
    </location>
</feature>
<organism evidence="4 5">
    <name type="scientific">Taphrina deformans (strain PYCC 5710 / ATCC 11124 / CBS 356.35 / IMI 108563 / JCM 9778 / NBRC 8474)</name>
    <name type="common">Peach leaf curl fungus</name>
    <name type="synonym">Lalaria deformans</name>
    <dbReference type="NCBI Taxonomy" id="1097556"/>
    <lineage>
        <taxon>Eukaryota</taxon>
        <taxon>Fungi</taxon>
        <taxon>Dikarya</taxon>
        <taxon>Ascomycota</taxon>
        <taxon>Taphrinomycotina</taxon>
        <taxon>Taphrinomycetes</taxon>
        <taxon>Taphrinales</taxon>
        <taxon>Taphrinaceae</taxon>
        <taxon>Taphrina</taxon>
    </lineage>
</organism>
<accession>R4XBU4</accession>
<evidence type="ECO:0000259" key="3">
    <source>
        <dbReference type="Pfam" id="PF09073"/>
    </source>
</evidence>
<evidence type="ECO:0000256" key="2">
    <source>
        <dbReference type="SAM" id="MobiDB-lite"/>
    </source>
</evidence>
<keyword evidence="1" id="KW-0175">Coiled coil</keyword>
<feature type="compositionally biased region" description="Polar residues" evidence="2">
    <location>
        <begin position="36"/>
        <end position="47"/>
    </location>
</feature>
<feature type="domain" description="Bud22" evidence="3">
    <location>
        <begin position="22"/>
        <end position="222"/>
    </location>
</feature>
<dbReference type="InterPro" id="IPR015158">
    <property type="entry name" value="Bud22_dom"/>
</dbReference>
<comment type="caution">
    <text evidence="4">The sequence shown here is derived from an EMBL/GenBank/DDBJ whole genome shotgun (WGS) entry which is preliminary data.</text>
</comment>
<dbReference type="EMBL" id="CAHR02000138">
    <property type="protein sequence ID" value="CCG83335.2"/>
    <property type="molecule type" value="Genomic_DNA"/>
</dbReference>
<protein>
    <submittedName>
        <fullName evidence="4">BUD22 family protein</fullName>
    </submittedName>
</protein>
<dbReference type="AlphaFoldDB" id="R4XBU4"/>
<dbReference type="GO" id="GO:0030490">
    <property type="term" value="P:maturation of SSU-rRNA"/>
    <property type="evidence" value="ECO:0007669"/>
    <property type="project" value="TreeGrafter"/>
</dbReference>
<feature type="compositionally biased region" description="Acidic residues" evidence="2">
    <location>
        <begin position="48"/>
        <end position="64"/>
    </location>
</feature>
<dbReference type="VEuPathDB" id="FungiDB:TAPDE_003541"/>
<evidence type="ECO:0000313" key="5">
    <source>
        <dbReference type="Proteomes" id="UP000013776"/>
    </source>
</evidence>
<dbReference type="PANTHER" id="PTHR23325">
    <property type="entry name" value="SERUM RESPONSE FACTOR-BINDING"/>
    <property type="match status" value="1"/>
</dbReference>